<accession>A0ABQ6BRT1</accession>
<reference evidence="2" key="1">
    <citation type="journal article" date="2019" name="Int. J. Syst. Evol. Microbiol.">
        <title>The Global Catalogue of Microorganisms (GCM) 10K type strain sequencing project: providing services to taxonomists for standard genome sequencing and annotation.</title>
        <authorList>
            <consortium name="The Broad Institute Genomics Platform"/>
            <consortium name="The Broad Institute Genome Sequencing Center for Infectious Disease"/>
            <person name="Wu L."/>
            <person name="Ma J."/>
        </authorList>
    </citation>
    <scope>NUCLEOTIDE SEQUENCE [LARGE SCALE GENOMIC DNA]</scope>
    <source>
        <strain evidence="2">NBRC 104970</strain>
    </source>
</reference>
<dbReference type="RefSeq" id="WP_018746320.1">
    <property type="nucleotide sequence ID" value="NZ_BAABUF010000007.1"/>
</dbReference>
<comment type="caution">
    <text evidence="1">The sequence shown here is derived from an EMBL/GenBank/DDBJ whole genome shotgun (WGS) entry which is preliminary data.</text>
</comment>
<organism evidence="1 2">
    <name type="scientific">Chitiniphilus shinanonensis</name>
    <dbReference type="NCBI Taxonomy" id="553088"/>
    <lineage>
        <taxon>Bacteria</taxon>
        <taxon>Pseudomonadati</taxon>
        <taxon>Pseudomonadota</taxon>
        <taxon>Betaproteobacteria</taxon>
        <taxon>Neisseriales</taxon>
        <taxon>Chitinibacteraceae</taxon>
        <taxon>Chitiniphilus</taxon>
    </lineage>
</organism>
<proteinExistence type="predicted"/>
<protein>
    <submittedName>
        <fullName evidence="1">Esterase</fullName>
    </submittedName>
</protein>
<dbReference type="InterPro" id="IPR008886">
    <property type="entry name" value="UPF0227/Esterase_YqiA"/>
</dbReference>
<evidence type="ECO:0000313" key="2">
    <source>
        <dbReference type="Proteomes" id="UP001156836"/>
    </source>
</evidence>
<sequence length="190" mass="21652">MVHLVYLHGFLSSPFSKKAQETAVWMAEQGRSDYFHCPDIPMEPKAATEALLHAMDRLKGERVCFIGSSLGGYLATWLVEEYGGSAVLVNPAAHPYELLRQYVGPQHNYYTGETHVIDAGYADELRGLNRVVSRPDRYWLLLQTGDEVLDYREALDKYAGCRQTVIEGGDHSFQDYPRWLPAIWEFAQEH</sequence>
<evidence type="ECO:0000313" key="1">
    <source>
        <dbReference type="EMBL" id="GLS02947.1"/>
    </source>
</evidence>
<dbReference type="PANTHER" id="PTHR35602">
    <property type="entry name" value="ESTERASE YQIA-RELATED"/>
    <property type="match status" value="1"/>
</dbReference>
<name>A0ABQ6BRT1_9NEIS</name>
<dbReference type="PANTHER" id="PTHR35602:SF3">
    <property type="entry name" value="ESTERASE YQIA"/>
    <property type="match status" value="1"/>
</dbReference>
<dbReference type="SUPFAM" id="SSF53474">
    <property type="entry name" value="alpha/beta-Hydrolases"/>
    <property type="match status" value="1"/>
</dbReference>
<keyword evidence="2" id="KW-1185">Reference proteome</keyword>
<dbReference type="Pfam" id="PF05728">
    <property type="entry name" value="UPF0227"/>
    <property type="match status" value="1"/>
</dbReference>
<dbReference type="InterPro" id="IPR029058">
    <property type="entry name" value="AB_hydrolase_fold"/>
</dbReference>
<gene>
    <name evidence="1" type="ORF">GCM10007860_00900</name>
</gene>
<dbReference type="Gene3D" id="3.40.50.1820">
    <property type="entry name" value="alpha/beta hydrolase"/>
    <property type="match status" value="1"/>
</dbReference>
<dbReference type="EMBL" id="BSOZ01000001">
    <property type="protein sequence ID" value="GLS02947.1"/>
    <property type="molecule type" value="Genomic_DNA"/>
</dbReference>
<dbReference type="Proteomes" id="UP001156836">
    <property type="component" value="Unassembled WGS sequence"/>
</dbReference>